<dbReference type="GeneID" id="54346274"/>
<dbReference type="PROSITE" id="PS51257">
    <property type="entry name" value="PROKAR_LIPOPROTEIN"/>
    <property type="match status" value="1"/>
</dbReference>
<evidence type="ECO:0000313" key="2">
    <source>
        <dbReference type="EMBL" id="KAF1932960.1"/>
    </source>
</evidence>
<evidence type="ECO:0000256" key="1">
    <source>
        <dbReference type="SAM" id="MobiDB-lite"/>
    </source>
</evidence>
<dbReference type="AlphaFoldDB" id="A0A6A5S053"/>
<evidence type="ECO:0000313" key="3">
    <source>
        <dbReference type="Proteomes" id="UP000800082"/>
    </source>
</evidence>
<keyword evidence="3" id="KW-1185">Reference proteome</keyword>
<gene>
    <name evidence="2" type="ORF">M421DRAFT_253704</name>
</gene>
<protein>
    <submittedName>
        <fullName evidence="2">Uncharacterized protein</fullName>
    </submittedName>
</protein>
<feature type="region of interest" description="Disordered" evidence="1">
    <location>
        <begin position="55"/>
        <end position="120"/>
    </location>
</feature>
<organism evidence="2 3">
    <name type="scientific">Didymella exigua CBS 183.55</name>
    <dbReference type="NCBI Taxonomy" id="1150837"/>
    <lineage>
        <taxon>Eukaryota</taxon>
        <taxon>Fungi</taxon>
        <taxon>Dikarya</taxon>
        <taxon>Ascomycota</taxon>
        <taxon>Pezizomycotina</taxon>
        <taxon>Dothideomycetes</taxon>
        <taxon>Pleosporomycetidae</taxon>
        <taxon>Pleosporales</taxon>
        <taxon>Pleosporineae</taxon>
        <taxon>Didymellaceae</taxon>
        <taxon>Didymella</taxon>
    </lineage>
</organism>
<sequence>MDLTSRSACLVARIRLEHNDLCITALSLVQGCRRTTDECNPCSTLEECTFTFVTPPLKNAPAQPPKNAPAQPLKNAPAQPLKNAPAQPPKNAPAQLLENAPAQPLENAPAQPLENAPAHL</sequence>
<feature type="compositionally biased region" description="Low complexity" evidence="1">
    <location>
        <begin position="68"/>
        <end position="85"/>
    </location>
</feature>
<dbReference type="RefSeq" id="XP_033453208.1">
    <property type="nucleotide sequence ID" value="XM_033588627.1"/>
</dbReference>
<dbReference type="Proteomes" id="UP000800082">
    <property type="component" value="Unassembled WGS sequence"/>
</dbReference>
<reference evidence="2" key="1">
    <citation type="journal article" date="2020" name="Stud. Mycol.">
        <title>101 Dothideomycetes genomes: a test case for predicting lifestyles and emergence of pathogens.</title>
        <authorList>
            <person name="Haridas S."/>
            <person name="Albert R."/>
            <person name="Binder M."/>
            <person name="Bloem J."/>
            <person name="Labutti K."/>
            <person name="Salamov A."/>
            <person name="Andreopoulos B."/>
            <person name="Baker S."/>
            <person name="Barry K."/>
            <person name="Bills G."/>
            <person name="Bluhm B."/>
            <person name="Cannon C."/>
            <person name="Castanera R."/>
            <person name="Culley D."/>
            <person name="Daum C."/>
            <person name="Ezra D."/>
            <person name="Gonzalez J."/>
            <person name="Henrissat B."/>
            <person name="Kuo A."/>
            <person name="Liang C."/>
            <person name="Lipzen A."/>
            <person name="Lutzoni F."/>
            <person name="Magnuson J."/>
            <person name="Mondo S."/>
            <person name="Nolan M."/>
            <person name="Ohm R."/>
            <person name="Pangilinan J."/>
            <person name="Park H.-J."/>
            <person name="Ramirez L."/>
            <person name="Alfaro M."/>
            <person name="Sun H."/>
            <person name="Tritt A."/>
            <person name="Yoshinaga Y."/>
            <person name="Zwiers L.-H."/>
            <person name="Turgeon B."/>
            <person name="Goodwin S."/>
            <person name="Spatafora J."/>
            <person name="Crous P."/>
            <person name="Grigoriev I."/>
        </authorList>
    </citation>
    <scope>NUCLEOTIDE SEQUENCE</scope>
    <source>
        <strain evidence="2">CBS 183.55</strain>
    </source>
</reference>
<proteinExistence type="predicted"/>
<dbReference type="EMBL" id="ML978958">
    <property type="protein sequence ID" value="KAF1932960.1"/>
    <property type="molecule type" value="Genomic_DNA"/>
</dbReference>
<accession>A0A6A5S053</accession>
<name>A0A6A5S053_9PLEO</name>